<evidence type="ECO:0000256" key="2">
    <source>
        <dbReference type="ARBA" id="ARBA00011738"/>
    </source>
</evidence>
<dbReference type="InterPro" id="IPR015424">
    <property type="entry name" value="PyrdxlP-dep_Trfase"/>
</dbReference>
<dbReference type="OMA" id="GTWTHIT"/>
<evidence type="ECO:0000256" key="1">
    <source>
        <dbReference type="ARBA" id="ARBA00001933"/>
    </source>
</evidence>
<dbReference type="EMBL" id="KB008032">
    <property type="protein sequence ID" value="ELR15417.1"/>
    <property type="molecule type" value="Genomic_DNA"/>
</dbReference>
<dbReference type="GO" id="GO:0030170">
    <property type="term" value="F:pyridoxal phosphate binding"/>
    <property type="evidence" value="ECO:0007669"/>
    <property type="project" value="InterPro"/>
</dbReference>
<evidence type="ECO:0000259" key="6">
    <source>
        <dbReference type="Pfam" id="PF00155"/>
    </source>
</evidence>
<accession>L8GR45</accession>
<dbReference type="Gene3D" id="3.90.1150.10">
    <property type="entry name" value="Aspartate Aminotransferase, domain 1"/>
    <property type="match status" value="1"/>
</dbReference>
<evidence type="ECO:0000256" key="4">
    <source>
        <dbReference type="ARBA" id="ARBA00022679"/>
    </source>
</evidence>
<dbReference type="InterPro" id="IPR004839">
    <property type="entry name" value="Aminotransferase_I/II_large"/>
</dbReference>
<dbReference type="PANTHER" id="PTHR11879">
    <property type="entry name" value="ASPARTATE AMINOTRANSFERASE"/>
    <property type="match status" value="1"/>
</dbReference>
<gene>
    <name evidence="7" type="ORF">ACA1_276320</name>
</gene>
<proteinExistence type="predicted"/>
<keyword evidence="5" id="KW-0663">Pyridoxal phosphate</keyword>
<comment type="cofactor">
    <cofactor evidence="1">
        <name>pyridoxal 5'-phosphate</name>
        <dbReference type="ChEBI" id="CHEBI:597326"/>
    </cofactor>
</comment>
<dbReference type="InterPro" id="IPR015422">
    <property type="entry name" value="PyrdxlP-dep_Trfase_small"/>
</dbReference>
<dbReference type="OrthoDB" id="6752799at2759"/>
<dbReference type="GO" id="GO:0006520">
    <property type="term" value="P:amino acid metabolic process"/>
    <property type="evidence" value="ECO:0007669"/>
    <property type="project" value="InterPro"/>
</dbReference>
<dbReference type="SMR" id="L8GR45"/>
<dbReference type="VEuPathDB" id="AmoebaDB:ACA1_276320"/>
<keyword evidence="8" id="KW-1185">Reference proteome</keyword>
<keyword evidence="3 7" id="KW-0032">Aminotransferase</keyword>
<organism evidence="7 8">
    <name type="scientific">Acanthamoeba castellanii (strain ATCC 30010 / Neff)</name>
    <dbReference type="NCBI Taxonomy" id="1257118"/>
    <lineage>
        <taxon>Eukaryota</taxon>
        <taxon>Amoebozoa</taxon>
        <taxon>Discosea</taxon>
        <taxon>Longamoebia</taxon>
        <taxon>Centramoebida</taxon>
        <taxon>Acanthamoebidae</taxon>
        <taxon>Acanthamoeba</taxon>
    </lineage>
</organism>
<dbReference type="AlphaFoldDB" id="L8GR45"/>
<dbReference type="GO" id="GO:0005739">
    <property type="term" value="C:mitochondrion"/>
    <property type="evidence" value="ECO:0007669"/>
    <property type="project" value="TreeGrafter"/>
</dbReference>
<reference evidence="7 8" key="1">
    <citation type="journal article" date="2013" name="Genome Biol.">
        <title>Genome of Acanthamoeba castellanii highlights extensive lateral gene transfer and early evolution of tyrosine kinase signaling.</title>
        <authorList>
            <person name="Clarke M."/>
            <person name="Lohan A.J."/>
            <person name="Liu B."/>
            <person name="Lagkouvardos I."/>
            <person name="Roy S."/>
            <person name="Zafar N."/>
            <person name="Bertelli C."/>
            <person name="Schilde C."/>
            <person name="Kianianmomeni A."/>
            <person name="Burglin T.R."/>
            <person name="Frech C."/>
            <person name="Turcotte B."/>
            <person name="Kopec K.O."/>
            <person name="Synnott J.M."/>
            <person name="Choo C."/>
            <person name="Paponov I."/>
            <person name="Finkler A."/>
            <person name="Soon Heng Tan C."/>
            <person name="Hutchins A.P."/>
            <person name="Weinmeier T."/>
            <person name="Rattei T."/>
            <person name="Chu J.S."/>
            <person name="Gimenez G."/>
            <person name="Irimia M."/>
            <person name="Rigden D.J."/>
            <person name="Fitzpatrick D.A."/>
            <person name="Lorenzo-Morales J."/>
            <person name="Bateman A."/>
            <person name="Chiu C.H."/>
            <person name="Tang P."/>
            <person name="Hegemann P."/>
            <person name="Fromm H."/>
            <person name="Raoult D."/>
            <person name="Greub G."/>
            <person name="Miranda-Saavedra D."/>
            <person name="Chen N."/>
            <person name="Nash P."/>
            <person name="Ginger M.L."/>
            <person name="Horn M."/>
            <person name="Schaap P."/>
            <person name="Caler L."/>
            <person name="Loftus B."/>
        </authorList>
    </citation>
    <scope>NUCLEOTIDE SEQUENCE [LARGE SCALE GENOMIC DNA]</scope>
    <source>
        <strain evidence="7 8">Neff</strain>
    </source>
</reference>
<dbReference type="GO" id="GO:0004069">
    <property type="term" value="F:L-aspartate:2-oxoglutarate aminotransferase activity"/>
    <property type="evidence" value="ECO:0007669"/>
    <property type="project" value="UniProtKB-EC"/>
</dbReference>
<protein>
    <submittedName>
        <fullName evidence="7">Aspartate aminotransferase, mitochondrial, putative</fullName>
    </submittedName>
</protein>
<dbReference type="PANTHER" id="PTHR11879:SF22">
    <property type="entry name" value="ASPARTATE AMINOTRANSFERASE, MITOCHONDRIAL"/>
    <property type="match status" value="1"/>
</dbReference>
<evidence type="ECO:0000256" key="5">
    <source>
        <dbReference type="ARBA" id="ARBA00022898"/>
    </source>
</evidence>
<dbReference type="InterPro" id="IPR000796">
    <property type="entry name" value="Asp_trans"/>
</dbReference>
<dbReference type="SUPFAM" id="SSF53383">
    <property type="entry name" value="PLP-dependent transferases"/>
    <property type="match status" value="1"/>
</dbReference>
<name>L8GR45_ACACF</name>
<evidence type="ECO:0000256" key="3">
    <source>
        <dbReference type="ARBA" id="ARBA00022576"/>
    </source>
</evidence>
<dbReference type="Pfam" id="PF00155">
    <property type="entry name" value="Aminotran_1_2"/>
    <property type="match status" value="1"/>
</dbReference>
<comment type="subunit">
    <text evidence="2">Homodimer.</text>
</comment>
<evidence type="ECO:0000313" key="8">
    <source>
        <dbReference type="Proteomes" id="UP000011083"/>
    </source>
</evidence>
<dbReference type="GeneID" id="14916091"/>
<dbReference type="STRING" id="1257118.L8GR45"/>
<dbReference type="RefSeq" id="XP_004337430.1">
    <property type="nucleotide sequence ID" value="XM_004337382.1"/>
</dbReference>
<feature type="domain" description="Aminotransferase class I/classII large" evidence="6">
    <location>
        <begin position="1"/>
        <end position="72"/>
    </location>
</feature>
<evidence type="ECO:0000313" key="7">
    <source>
        <dbReference type="EMBL" id="ELR15417.1"/>
    </source>
</evidence>
<keyword evidence="4 7" id="KW-0808">Transferase</keyword>
<dbReference type="Proteomes" id="UP000011083">
    <property type="component" value="Unassembled WGS sequence"/>
</dbReference>
<sequence length="78" mass="8862">MRDRLVHGLKEAGSTRDWTHITDQIGMFCFSGLSPEQVDRLANEFHIYMTKNGRISMAGVTSHNVDYLAKAIHEVTKQ</sequence>
<dbReference type="KEGG" id="acan:ACA1_276320"/>